<keyword evidence="4 6" id="KW-1133">Transmembrane helix</keyword>
<evidence type="ECO:0000256" key="4">
    <source>
        <dbReference type="ARBA" id="ARBA00022989"/>
    </source>
</evidence>
<evidence type="ECO:0000313" key="7">
    <source>
        <dbReference type="EMBL" id="KAL0868770.1"/>
    </source>
</evidence>
<proteinExistence type="predicted"/>
<evidence type="ECO:0000256" key="3">
    <source>
        <dbReference type="ARBA" id="ARBA00022692"/>
    </source>
</evidence>
<evidence type="ECO:0000256" key="5">
    <source>
        <dbReference type="ARBA" id="ARBA00023136"/>
    </source>
</evidence>
<gene>
    <name evidence="7" type="ORF">ABMA27_008205</name>
</gene>
<name>A0ABR3HEC7_LOXSC</name>
<organism evidence="7 8">
    <name type="scientific">Loxostege sticticalis</name>
    <name type="common">Beet webworm moth</name>
    <dbReference type="NCBI Taxonomy" id="481309"/>
    <lineage>
        <taxon>Eukaryota</taxon>
        <taxon>Metazoa</taxon>
        <taxon>Ecdysozoa</taxon>
        <taxon>Arthropoda</taxon>
        <taxon>Hexapoda</taxon>
        <taxon>Insecta</taxon>
        <taxon>Pterygota</taxon>
        <taxon>Neoptera</taxon>
        <taxon>Endopterygota</taxon>
        <taxon>Lepidoptera</taxon>
        <taxon>Glossata</taxon>
        <taxon>Ditrysia</taxon>
        <taxon>Pyraloidea</taxon>
        <taxon>Crambidae</taxon>
        <taxon>Pyraustinae</taxon>
        <taxon>Loxostege</taxon>
    </lineage>
</organism>
<evidence type="ECO:0000313" key="8">
    <source>
        <dbReference type="Proteomes" id="UP001549920"/>
    </source>
</evidence>
<feature type="transmembrane region" description="Helical" evidence="6">
    <location>
        <begin position="142"/>
        <end position="160"/>
    </location>
</feature>
<reference evidence="7 8" key="1">
    <citation type="submission" date="2024-06" db="EMBL/GenBank/DDBJ databases">
        <title>A chromosome-level genome assembly of beet webworm, Loxostege sticticalis.</title>
        <authorList>
            <person name="Zhang Y."/>
        </authorList>
    </citation>
    <scope>NUCLEOTIDE SEQUENCE [LARGE SCALE GENOMIC DNA]</scope>
    <source>
        <strain evidence="7">AQ026</strain>
        <tissue evidence="7">Whole body</tissue>
    </source>
</reference>
<sequence length="164" mass="19163">MKSGNSNFVSYHFLYKSIADVYDKVKVLYNPLYVVPLVFHTIDMMITIFYPLLQMDQQRTSPVDMLSANISVVQVFFLLFTPAFASGLLASQVEKLRLALLDRQLREKGENHTKDIERFIRYIEARPMKTVIYKVISLDWKLPVSVLNICVTYLIVMLQFTHKY</sequence>
<keyword evidence="5 6" id="KW-0472">Membrane</keyword>
<accession>A0ABR3HEC7</accession>
<keyword evidence="2" id="KW-1003">Cell membrane</keyword>
<keyword evidence="8" id="KW-1185">Reference proteome</keyword>
<comment type="subcellular location">
    <subcellularLocation>
        <location evidence="1">Cell membrane</location>
        <topology evidence="1">Multi-pass membrane protein</topology>
    </subcellularLocation>
</comment>
<comment type="caution">
    <text evidence="7">The sequence shown here is derived from an EMBL/GenBank/DDBJ whole genome shotgun (WGS) entry which is preliminary data.</text>
</comment>
<keyword evidence="3 6" id="KW-0812">Transmembrane</keyword>
<evidence type="ECO:0008006" key="9">
    <source>
        <dbReference type="Google" id="ProtNLM"/>
    </source>
</evidence>
<dbReference type="EMBL" id="JBEUOH010000021">
    <property type="protein sequence ID" value="KAL0868770.1"/>
    <property type="molecule type" value="Genomic_DNA"/>
</dbReference>
<protein>
    <recommendedName>
        <fullName evidence="9">Gustatory receptor</fullName>
    </recommendedName>
</protein>
<evidence type="ECO:0000256" key="2">
    <source>
        <dbReference type="ARBA" id="ARBA00022475"/>
    </source>
</evidence>
<feature type="transmembrane region" description="Helical" evidence="6">
    <location>
        <begin position="32"/>
        <end position="53"/>
    </location>
</feature>
<evidence type="ECO:0000256" key="1">
    <source>
        <dbReference type="ARBA" id="ARBA00004651"/>
    </source>
</evidence>
<dbReference type="Pfam" id="PF08395">
    <property type="entry name" value="7tm_7"/>
    <property type="match status" value="1"/>
</dbReference>
<evidence type="ECO:0000256" key="6">
    <source>
        <dbReference type="SAM" id="Phobius"/>
    </source>
</evidence>
<dbReference type="Proteomes" id="UP001549920">
    <property type="component" value="Unassembled WGS sequence"/>
</dbReference>
<feature type="transmembrane region" description="Helical" evidence="6">
    <location>
        <begin position="65"/>
        <end position="90"/>
    </location>
</feature>
<dbReference type="InterPro" id="IPR013604">
    <property type="entry name" value="7TM_chemorcpt"/>
</dbReference>